<dbReference type="GO" id="GO:0042073">
    <property type="term" value="P:intraciliary transport"/>
    <property type="evidence" value="ECO:0007669"/>
    <property type="project" value="TreeGrafter"/>
</dbReference>
<dbReference type="Proteomes" id="UP001054857">
    <property type="component" value="Unassembled WGS sequence"/>
</dbReference>
<proteinExistence type="inferred from homology"/>
<dbReference type="GO" id="GO:0005930">
    <property type="term" value="C:axoneme"/>
    <property type="evidence" value="ECO:0007669"/>
    <property type="project" value="UniProtKB-SubCell"/>
</dbReference>
<feature type="domain" description="TRAF3-interacting protein 1 C-terminal" evidence="13">
    <location>
        <begin position="342"/>
        <end position="502"/>
    </location>
</feature>
<keyword evidence="4" id="KW-0970">Cilium biogenesis/degradation</keyword>
<dbReference type="InterPro" id="IPR042576">
    <property type="entry name" value="TRAF3IP1_N_sf"/>
</dbReference>
<dbReference type="EMBL" id="BMAR01000009">
    <property type="protein sequence ID" value="GFR45176.1"/>
    <property type="molecule type" value="Genomic_DNA"/>
</dbReference>
<evidence type="ECO:0000256" key="2">
    <source>
        <dbReference type="ARBA" id="ARBA00004430"/>
    </source>
</evidence>
<dbReference type="InterPro" id="IPR041476">
    <property type="entry name" value="TRAF3IP1_C"/>
</dbReference>
<comment type="caution">
    <text evidence="14">The sequence shown here is derived from an EMBL/GenBank/DDBJ whole genome shotgun (WGS) entry which is preliminary data.</text>
</comment>
<keyword evidence="6" id="KW-0206">Cytoskeleton</keyword>
<feature type="region of interest" description="Disordered" evidence="11">
    <location>
        <begin position="133"/>
        <end position="306"/>
    </location>
</feature>
<evidence type="ECO:0000256" key="9">
    <source>
        <dbReference type="ARBA" id="ARBA00070492"/>
    </source>
</evidence>
<evidence type="ECO:0000256" key="8">
    <source>
        <dbReference type="ARBA" id="ARBA00043971"/>
    </source>
</evidence>
<sequence length="508" mass="54367">MCDNWQQTIDVLQGPNPIFDKPKLSEKLLVKPPFRFLHDVVSAVQSATGFAPGLYQGEELDGKAIQEKDAKVAYLRKAIDVVSIVLGEQCPARPNKIVAGLEPENTNVFLQMLGRACRKNNGADAVKKVLGAGGADAAPSKPAAAPPPPAPAPEPAPAPKEKEKPRAEPSPARKPRESTVEKPPSKSRPKPEDPPAKPPPKKREEPPAPPPEKEKERERPKPKPAPVEEAPPPPEPPVRAPSPGGEDPLNRTGGGQPKFQRPTSARKAPPRVPQPQQPVLGTGIRPGTAQRRTNDVKPASESKVNKPVALFSDNVKGDSDDEVEVVHEQTPVLTGGATLNGEQGVLVKDILAAEKGLKKAGAEATAETADTADQGGTGIILKRLGKPAGGPAGGAGGPRTHDPAFVRDLVQKLCQSSTPLAKSMDYLQEDIENMRKEYKFWLTEKRMYQDELARELRLQGEAANVDAQLADLDGQIKQARDRIIGLKGQILRNDEALGKLLAMATAGR</sequence>
<reference evidence="14 15" key="1">
    <citation type="journal article" date="2021" name="Sci. Rep.">
        <title>Genome sequencing of the multicellular alga Astrephomene provides insights into convergent evolution of germ-soma differentiation.</title>
        <authorList>
            <person name="Yamashita S."/>
            <person name="Yamamoto K."/>
            <person name="Matsuzaki R."/>
            <person name="Suzuki S."/>
            <person name="Yamaguchi H."/>
            <person name="Hirooka S."/>
            <person name="Minakuchi Y."/>
            <person name="Miyagishima S."/>
            <person name="Kawachi M."/>
            <person name="Toyoda A."/>
            <person name="Nozaki H."/>
        </authorList>
    </citation>
    <scope>NUCLEOTIDE SEQUENCE [LARGE SCALE GENOMIC DNA]</scope>
    <source>
        <strain evidence="14 15">NIES-4017</strain>
    </source>
</reference>
<evidence type="ECO:0000256" key="7">
    <source>
        <dbReference type="ARBA" id="ARBA00023273"/>
    </source>
</evidence>
<gene>
    <name evidence="14" type="ORF">Agub_g6564</name>
</gene>
<dbReference type="AlphaFoldDB" id="A0AAD3DNK1"/>
<dbReference type="GO" id="GO:0048731">
    <property type="term" value="P:system development"/>
    <property type="evidence" value="ECO:0007669"/>
    <property type="project" value="UniProtKB-ARBA"/>
</dbReference>
<dbReference type="Pfam" id="PF17749">
    <property type="entry name" value="MIP-T3_C"/>
    <property type="match status" value="1"/>
</dbReference>
<dbReference type="PANTHER" id="PTHR31363:SF0">
    <property type="entry name" value="TRAF3-INTERACTING PROTEIN 1"/>
    <property type="match status" value="1"/>
</dbReference>
<evidence type="ECO:0000313" key="14">
    <source>
        <dbReference type="EMBL" id="GFR45176.1"/>
    </source>
</evidence>
<evidence type="ECO:0000256" key="11">
    <source>
        <dbReference type="SAM" id="MobiDB-lite"/>
    </source>
</evidence>
<feature type="compositionally biased region" description="Basic and acidic residues" evidence="11">
    <location>
        <begin position="174"/>
        <end position="221"/>
    </location>
</feature>
<evidence type="ECO:0000256" key="5">
    <source>
        <dbReference type="ARBA" id="ARBA00023054"/>
    </source>
</evidence>
<evidence type="ECO:0000256" key="6">
    <source>
        <dbReference type="ARBA" id="ARBA00023212"/>
    </source>
</evidence>
<dbReference type="GO" id="GO:0030992">
    <property type="term" value="C:intraciliary transport particle B"/>
    <property type="evidence" value="ECO:0007669"/>
    <property type="project" value="TreeGrafter"/>
</dbReference>
<dbReference type="InterPro" id="IPR040468">
    <property type="entry name" value="TRAF3IP1_N"/>
</dbReference>
<dbReference type="PANTHER" id="PTHR31363">
    <property type="entry name" value="TRAF3-INTERACTING PROTEIN 1"/>
    <property type="match status" value="1"/>
</dbReference>
<comment type="similarity">
    <text evidence="8">Belongs to the TRAF3IP1 family.</text>
</comment>
<feature type="domain" description="TRAF3-interacting protein 1 N-terminal" evidence="12">
    <location>
        <begin position="5"/>
        <end position="118"/>
    </location>
</feature>
<accession>A0AAD3DNK1</accession>
<evidence type="ECO:0000256" key="4">
    <source>
        <dbReference type="ARBA" id="ARBA00022794"/>
    </source>
</evidence>
<evidence type="ECO:0000259" key="12">
    <source>
        <dbReference type="Pfam" id="PF10243"/>
    </source>
</evidence>
<dbReference type="GO" id="GO:0008017">
    <property type="term" value="F:microtubule binding"/>
    <property type="evidence" value="ECO:0007669"/>
    <property type="project" value="InterPro"/>
</dbReference>
<feature type="compositionally biased region" description="Pro residues" evidence="11">
    <location>
        <begin position="144"/>
        <end position="158"/>
    </location>
</feature>
<keyword evidence="7" id="KW-0966">Cell projection</keyword>
<feature type="compositionally biased region" description="Basic and acidic residues" evidence="11">
    <location>
        <begin position="292"/>
        <end position="304"/>
    </location>
</feature>
<evidence type="ECO:0000259" key="13">
    <source>
        <dbReference type="Pfam" id="PF17749"/>
    </source>
</evidence>
<organism evidence="14 15">
    <name type="scientific">Astrephomene gubernaculifera</name>
    <dbReference type="NCBI Taxonomy" id="47775"/>
    <lineage>
        <taxon>Eukaryota</taxon>
        <taxon>Viridiplantae</taxon>
        <taxon>Chlorophyta</taxon>
        <taxon>core chlorophytes</taxon>
        <taxon>Chlorophyceae</taxon>
        <taxon>CS clade</taxon>
        <taxon>Chlamydomonadales</taxon>
        <taxon>Astrephomenaceae</taxon>
        <taxon>Astrephomene</taxon>
    </lineage>
</organism>
<dbReference type="GO" id="GO:0048513">
    <property type="term" value="P:animal organ development"/>
    <property type="evidence" value="ECO:0007669"/>
    <property type="project" value="UniProtKB-ARBA"/>
</dbReference>
<dbReference type="FunFam" id="1.10.418.50:FF:000001">
    <property type="entry name" value="TRAF3-interacting protein 1 isoform X1"/>
    <property type="match status" value="1"/>
</dbReference>
<keyword evidence="15" id="KW-1185">Reference proteome</keyword>
<keyword evidence="3" id="KW-0963">Cytoplasm</keyword>
<protein>
    <recommendedName>
        <fullName evidence="9">TRAF3-interacting protein 1</fullName>
    </recommendedName>
</protein>
<dbReference type="GO" id="GO:0060271">
    <property type="term" value="P:cilium assembly"/>
    <property type="evidence" value="ECO:0007669"/>
    <property type="project" value="TreeGrafter"/>
</dbReference>
<keyword evidence="5 10" id="KW-0175">Coiled coil</keyword>
<dbReference type="GO" id="GO:0036064">
    <property type="term" value="C:ciliary basal body"/>
    <property type="evidence" value="ECO:0007669"/>
    <property type="project" value="TreeGrafter"/>
</dbReference>
<evidence type="ECO:0000313" key="15">
    <source>
        <dbReference type="Proteomes" id="UP001054857"/>
    </source>
</evidence>
<comment type="subcellular location">
    <subcellularLocation>
        <location evidence="2">Cytoplasm</location>
        <location evidence="2">Cytoskeleton</location>
        <location evidence="2">Cilium axoneme</location>
    </subcellularLocation>
    <subcellularLocation>
        <location evidence="1">Cytoplasm</location>
        <location evidence="1">Cytoskeleton</location>
        <location evidence="1">Cilium basal body</location>
    </subcellularLocation>
</comment>
<name>A0AAD3DNK1_9CHLO</name>
<evidence type="ECO:0000256" key="10">
    <source>
        <dbReference type="SAM" id="Coils"/>
    </source>
</evidence>
<feature type="coiled-coil region" evidence="10">
    <location>
        <begin position="424"/>
        <end position="489"/>
    </location>
</feature>
<evidence type="ECO:0000256" key="1">
    <source>
        <dbReference type="ARBA" id="ARBA00004120"/>
    </source>
</evidence>
<feature type="compositionally biased region" description="Pro residues" evidence="11">
    <location>
        <begin position="223"/>
        <end position="240"/>
    </location>
</feature>
<dbReference type="InterPro" id="IPR018799">
    <property type="entry name" value="TRAF3IP1"/>
</dbReference>
<evidence type="ECO:0000256" key="3">
    <source>
        <dbReference type="ARBA" id="ARBA00022490"/>
    </source>
</evidence>
<dbReference type="GO" id="GO:0070507">
    <property type="term" value="P:regulation of microtubule cytoskeleton organization"/>
    <property type="evidence" value="ECO:0007669"/>
    <property type="project" value="TreeGrafter"/>
</dbReference>
<dbReference type="Pfam" id="PF10243">
    <property type="entry name" value="MIP-T3"/>
    <property type="match status" value="1"/>
</dbReference>
<dbReference type="Gene3D" id="1.10.418.50">
    <property type="entry name" value="Microtubule-binding protein MIP-T3"/>
    <property type="match status" value="1"/>
</dbReference>